<protein>
    <recommendedName>
        <fullName evidence="2">non-specific protein-tyrosine kinase</fullName>
        <ecNumber evidence="2">2.7.10.2</ecNumber>
    </recommendedName>
</protein>
<dbReference type="Proteomes" id="UP000283981">
    <property type="component" value="Unassembled WGS sequence"/>
</dbReference>
<evidence type="ECO:0000256" key="7">
    <source>
        <dbReference type="ARBA" id="ARBA00023137"/>
    </source>
</evidence>
<name>A0A396GEG2_MEDGN</name>
<dbReference type="CDD" id="cd05387">
    <property type="entry name" value="BY-kinase"/>
    <property type="match status" value="1"/>
</dbReference>
<comment type="catalytic activity">
    <reaction evidence="8">
        <text>L-tyrosyl-[protein] + ATP = O-phospho-L-tyrosyl-[protein] + ADP + H(+)</text>
        <dbReference type="Rhea" id="RHEA:10596"/>
        <dbReference type="Rhea" id="RHEA-COMP:10136"/>
        <dbReference type="Rhea" id="RHEA-COMP:20101"/>
        <dbReference type="ChEBI" id="CHEBI:15378"/>
        <dbReference type="ChEBI" id="CHEBI:30616"/>
        <dbReference type="ChEBI" id="CHEBI:46858"/>
        <dbReference type="ChEBI" id="CHEBI:61978"/>
        <dbReference type="ChEBI" id="CHEBI:456216"/>
        <dbReference type="EC" id="2.7.10.2"/>
    </reaction>
</comment>
<dbReference type="EC" id="2.7.10.2" evidence="2"/>
<evidence type="ECO:0000313" key="14">
    <source>
        <dbReference type="Proteomes" id="UP000283981"/>
    </source>
</evidence>
<dbReference type="Pfam" id="PF13614">
    <property type="entry name" value="AAA_31"/>
    <property type="match status" value="1"/>
</dbReference>
<dbReference type="EMBL" id="JAPZEG010000007">
    <property type="protein sequence ID" value="MDE1203373.1"/>
    <property type="molecule type" value="Genomic_DNA"/>
</dbReference>
<dbReference type="Proteomes" id="UP001149331">
    <property type="component" value="Unassembled WGS sequence"/>
</dbReference>
<dbReference type="InterPro" id="IPR027417">
    <property type="entry name" value="P-loop_NTPase"/>
</dbReference>
<evidence type="ECO:0000256" key="8">
    <source>
        <dbReference type="ARBA" id="ARBA00051245"/>
    </source>
</evidence>
<evidence type="ECO:0000256" key="4">
    <source>
        <dbReference type="ARBA" id="ARBA00022741"/>
    </source>
</evidence>
<comment type="caution">
    <text evidence="13">The sequence shown here is derived from an EMBL/GenBank/DDBJ whole genome shotgun (WGS) entry which is preliminary data.</text>
</comment>
<dbReference type="EMBL" id="QRIS01000016">
    <property type="protein sequence ID" value="RHG83415.1"/>
    <property type="molecule type" value="Genomic_DNA"/>
</dbReference>
<keyword evidence="4" id="KW-0547">Nucleotide-binding</keyword>
<reference evidence="10" key="3">
    <citation type="submission" date="2023-01" db="EMBL/GenBank/DDBJ databases">
        <title>Human gut microbiome strain richness.</title>
        <authorList>
            <person name="Chen-Liaw A."/>
        </authorList>
    </citation>
    <scope>NUCLEOTIDE SEQUENCE</scope>
    <source>
        <strain evidence="10">1001217st1_A9_1001217B_191108</strain>
    </source>
</reference>
<keyword evidence="6" id="KW-0067">ATP-binding</keyword>
<dbReference type="GO" id="GO:0005524">
    <property type="term" value="F:ATP binding"/>
    <property type="evidence" value="ECO:0007669"/>
    <property type="project" value="UniProtKB-KW"/>
</dbReference>
<dbReference type="EMBL" id="JAQMLR010000009">
    <property type="protein sequence ID" value="MDB8739157.1"/>
    <property type="molecule type" value="Genomic_DNA"/>
</dbReference>
<accession>A0A396GEG2</accession>
<evidence type="ECO:0000256" key="1">
    <source>
        <dbReference type="ARBA" id="ARBA00007316"/>
    </source>
</evidence>
<evidence type="ECO:0000256" key="3">
    <source>
        <dbReference type="ARBA" id="ARBA00022679"/>
    </source>
</evidence>
<dbReference type="GO" id="GO:0004715">
    <property type="term" value="F:non-membrane spanning protein tyrosine kinase activity"/>
    <property type="evidence" value="ECO:0007669"/>
    <property type="project" value="UniProtKB-EC"/>
</dbReference>
<reference evidence="11" key="2">
    <citation type="submission" date="2022-12" db="EMBL/GenBank/DDBJ databases">
        <title>Genome of R. gnavus strain RSHDN_120.</title>
        <authorList>
            <person name="Abdugheni R."/>
        </authorList>
    </citation>
    <scope>NUCLEOTIDE SEQUENCE</scope>
    <source>
        <strain evidence="11">RSHDN_120</strain>
    </source>
</reference>
<keyword evidence="5 13" id="KW-0418">Kinase</keyword>
<dbReference type="EMBL" id="QRLN01000010">
    <property type="protein sequence ID" value="RHJ11663.1"/>
    <property type="molecule type" value="Genomic_DNA"/>
</dbReference>
<comment type="similarity">
    <text evidence="1">Belongs to the CpsD/CapB family.</text>
</comment>
<dbReference type="InterPro" id="IPR025669">
    <property type="entry name" value="AAA_dom"/>
</dbReference>
<dbReference type="SUPFAM" id="SSF52540">
    <property type="entry name" value="P-loop containing nucleoside triphosphate hydrolases"/>
    <property type="match status" value="1"/>
</dbReference>
<feature type="domain" description="AAA" evidence="9">
    <location>
        <begin position="34"/>
        <end position="175"/>
    </location>
</feature>
<dbReference type="Gene3D" id="3.40.50.300">
    <property type="entry name" value="P-loop containing nucleotide triphosphate hydrolases"/>
    <property type="match status" value="1"/>
</dbReference>
<evidence type="ECO:0000313" key="12">
    <source>
        <dbReference type="EMBL" id="RHG83415.1"/>
    </source>
</evidence>
<dbReference type="PANTHER" id="PTHR32309:SF13">
    <property type="entry name" value="FERRIC ENTEROBACTIN TRANSPORT PROTEIN FEPE"/>
    <property type="match status" value="1"/>
</dbReference>
<gene>
    <name evidence="13" type="ORF">DW142_09110</name>
    <name evidence="12" type="ORF">DW243_10125</name>
    <name evidence="11" type="ORF">O4N78_07260</name>
    <name evidence="10" type="ORF">PNU63_10335</name>
</gene>
<evidence type="ECO:0000256" key="6">
    <source>
        <dbReference type="ARBA" id="ARBA00022840"/>
    </source>
</evidence>
<dbReference type="InterPro" id="IPR050445">
    <property type="entry name" value="Bact_polysacc_biosynth/exp"/>
</dbReference>
<evidence type="ECO:0000313" key="13">
    <source>
        <dbReference type="EMBL" id="RHJ11663.1"/>
    </source>
</evidence>
<dbReference type="InterPro" id="IPR005702">
    <property type="entry name" value="Wzc-like_C"/>
</dbReference>
<proteinExistence type="inferred from homology"/>
<evidence type="ECO:0000256" key="2">
    <source>
        <dbReference type="ARBA" id="ARBA00011903"/>
    </source>
</evidence>
<dbReference type="RefSeq" id="WP_004842799.1">
    <property type="nucleotide sequence ID" value="NZ_CAXSNP010000011.1"/>
</dbReference>
<evidence type="ECO:0000256" key="5">
    <source>
        <dbReference type="ARBA" id="ARBA00022777"/>
    </source>
</evidence>
<dbReference type="GO" id="GO:0005886">
    <property type="term" value="C:plasma membrane"/>
    <property type="evidence" value="ECO:0007669"/>
    <property type="project" value="TreeGrafter"/>
</dbReference>
<dbReference type="AlphaFoldDB" id="A0A396GEG2"/>
<sequence length="232" mass="25785">MKRVTLKKREMSYAMTEELNTLRTNIQFSGVDKKVIVMTSSFSGEGKSTITYQLAKSLAELGKRVLLIDADMRKSVMVNMLESGSVDKGLSHYLSGQCSLSEAVYATESSRLHILFAGPVPPNPTELLSGELFKDTLNSFRDIYDYIFIDCAPVGMVIDAAIVAKCSDAAIMMIESGAVKRKLALEAKEKLETAGCPILGVVLNKVERKSRGYYRKYYKKYEKYEEAAKVEG</sequence>
<dbReference type="PANTHER" id="PTHR32309">
    <property type="entry name" value="TYROSINE-PROTEIN KINASE"/>
    <property type="match status" value="1"/>
</dbReference>
<evidence type="ECO:0000259" key="9">
    <source>
        <dbReference type="Pfam" id="PF13614"/>
    </source>
</evidence>
<evidence type="ECO:0000313" key="10">
    <source>
        <dbReference type="EMBL" id="MDB8739157.1"/>
    </source>
</evidence>
<reference evidence="14 15" key="1">
    <citation type="submission" date="2018-08" db="EMBL/GenBank/DDBJ databases">
        <title>A genome reference for cultivated species of the human gut microbiota.</title>
        <authorList>
            <person name="Zou Y."/>
            <person name="Xue W."/>
            <person name="Luo G."/>
        </authorList>
    </citation>
    <scope>NUCLEOTIDE SEQUENCE [LARGE SCALE GENOMIC DNA]</scope>
    <source>
        <strain evidence="13 15">AM12-54</strain>
        <strain evidence="12 14">AM21-18</strain>
    </source>
</reference>
<dbReference type="NCBIfam" id="TIGR01007">
    <property type="entry name" value="eps_fam"/>
    <property type="match status" value="1"/>
</dbReference>
<keyword evidence="7" id="KW-0829">Tyrosine-protein kinase</keyword>
<dbReference type="Proteomes" id="UP001211731">
    <property type="component" value="Unassembled WGS sequence"/>
</dbReference>
<organism evidence="13 15">
    <name type="scientific">Mediterraneibacter gnavus</name>
    <name type="common">Ruminococcus gnavus</name>
    <dbReference type="NCBI Taxonomy" id="33038"/>
    <lineage>
        <taxon>Bacteria</taxon>
        <taxon>Bacillati</taxon>
        <taxon>Bacillota</taxon>
        <taxon>Clostridia</taxon>
        <taxon>Lachnospirales</taxon>
        <taxon>Lachnospiraceae</taxon>
        <taxon>Mediterraneibacter</taxon>
    </lineage>
</organism>
<evidence type="ECO:0000313" key="11">
    <source>
        <dbReference type="EMBL" id="MDE1203373.1"/>
    </source>
</evidence>
<evidence type="ECO:0000313" key="15">
    <source>
        <dbReference type="Proteomes" id="UP000283992"/>
    </source>
</evidence>
<keyword evidence="3 10" id="KW-0808">Transferase</keyword>
<dbReference type="Proteomes" id="UP000283992">
    <property type="component" value="Unassembled WGS sequence"/>
</dbReference>
<dbReference type="GeneID" id="57434351"/>